<feature type="region of interest" description="Disordered" evidence="1">
    <location>
        <begin position="626"/>
        <end position="661"/>
    </location>
</feature>
<protein>
    <submittedName>
        <fullName evidence="2">Uncharacterized protein</fullName>
    </submittedName>
</protein>
<gene>
    <name evidence="2" type="ORF">PV07_08460</name>
</gene>
<evidence type="ECO:0000256" key="1">
    <source>
        <dbReference type="SAM" id="MobiDB-lite"/>
    </source>
</evidence>
<feature type="compositionally biased region" description="Polar residues" evidence="1">
    <location>
        <begin position="50"/>
        <end position="78"/>
    </location>
</feature>
<feature type="region of interest" description="Disordered" evidence="1">
    <location>
        <begin position="26"/>
        <end position="120"/>
    </location>
</feature>
<dbReference type="Proteomes" id="UP000054466">
    <property type="component" value="Unassembled WGS sequence"/>
</dbReference>
<reference evidence="2 3" key="1">
    <citation type="submission" date="2015-01" db="EMBL/GenBank/DDBJ databases">
        <title>The Genome Sequence of Cladophialophora immunda CBS83496.</title>
        <authorList>
            <consortium name="The Broad Institute Genomics Platform"/>
            <person name="Cuomo C."/>
            <person name="de Hoog S."/>
            <person name="Gorbushina A."/>
            <person name="Stielow B."/>
            <person name="Teixiera M."/>
            <person name="Abouelleil A."/>
            <person name="Chapman S.B."/>
            <person name="Priest M."/>
            <person name="Young S.K."/>
            <person name="Wortman J."/>
            <person name="Nusbaum C."/>
            <person name="Birren B."/>
        </authorList>
    </citation>
    <scope>NUCLEOTIDE SEQUENCE [LARGE SCALE GENOMIC DNA]</scope>
    <source>
        <strain evidence="2 3">CBS 83496</strain>
    </source>
</reference>
<feature type="compositionally biased region" description="Basic and acidic residues" evidence="1">
    <location>
        <begin position="297"/>
        <end position="335"/>
    </location>
</feature>
<proteinExistence type="predicted"/>
<dbReference type="GeneID" id="27347654"/>
<dbReference type="VEuPathDB" id="FungiDB:PV07_08460"/>
<dbReference type="STRING" id="569365.A0A0D2CNZ7"/>
<name>A0A0D2CNZ7_9EURO</name>
<evidence type="ECO:0000313" key="2">
    <source>
        <dbReference type="EMBL" id="KIW25269.1"/>
    </source>
</evidence>
<keyword evidence="3" id="KW-1185">Reference proteome</keyword>
<feature type="compositionally biased region" description="Basic residues" evidence="1">
    <location>
        <begin position="79"/>
        <end position="88"/>
    </location>
</feature>
<feature type="compositionally biased region" description="Basic residues" evidence="1">
    <location>
        <begin position="174"/>
        <end position="184"/>
    </location>
</feature>
<sequence length="736" mass="83405">MLRTTRRSVARDAAEWEAEDVTAILNEEAANLTRSSPRKRKRESRGGSSATSPSNKRIQLGQPTPSTSNLPMSTTASPSRRKSGRLQARKSLSAPKHVNRPDLYEIPDDPEPKAGTNPLLKPIKKFRPLNVRPQQTASPFKGKGVLETRTNALVNLDDSPRKRPVRNRIEKIGRSLHKARRPASKLKETSAMVDQLPFDGEDIFEASQREELGQKSSQHGRSSPEESPPVEDVPPRPSKKALPSKERHPAQTGSDADAELGRNPQSPAIYSNPLPEVAKQTLAKETSKPVIVDEAVEEGREKEADNAAYEEGRAPVELPPERSQRPRTRAERDAAEQSAAEAEAKREQMVKDTLSGIEVAVQIRECKDAWTDSLVAAAEIAENRTSSGAESIKGKACAREFKKMAHIYKKLHRGNSGSPRRLEYEKRETLGLLKRRCKHICDYHYKPDMPYDLERKRMVRDLYEHLIPSSLDLAKRALKTLFQNDEFSMAALREICQLLNITSRLVNNAQAWRPRPELGNAVKSKTHSDIKPNVETIVEKYRRAIDEDERERFVDELEVRQKQNLERQQAEYQRRREAVRAKHRQYRCHAYHDGAPLPDQPVPGSQRPLVDIDDISIDDERAWAEPGRREGTGHANGAAAPIRPGLRREPTEDIPPPDETEWSQNELIVLVNALQEFTSESRWEDIIDAYGGPCGRLERYDMDQIMAKARWVKQTMARQLEDELDESWDWLRSVPG</sequence>
<dbReference type="AlphaFoldDB" id="A0A0D2CNZ7"/>
<accession>A0A0D2CNZ7</accession>
<feature type="region of interest" description="Disordered" evidence="1">
    <location>
        <begin position="174"/>
        <end position="346"/>
    </location>
</feature>
<organism evidence="2 3">
    <name type="scientific">Cladophialophora immunda</name>
    <dbReference type="NCBI Taxonomy" id="569365"/>
    <lineage>
        <taxon>Eukaryota</taxon>
        <taxon>Fungi</taxon>
        <taxon>Dikarya</taxon>
        <taxon>Ascomycota</taxon>
        <taxon>Pezizomycotina</taxon>
        <taxon>Eurotiomycetes</taxon>
        <taxon>Chaetothyriomycetidae</taxon>
        <taxon>Chaetothyriales</taxon>
        <taxon>Herpotrichiellaceae</taxon>
        <taxon>Cladophialophora</taxon>
    </lineage>
</organism>
<dbReference type="EMBL" id="KN847044">
    <property type="protein sequence ID" value="KIW25269.1"/>
    <property type="molecule type" value="Genomic_DNA"/>
</dbReference>
<evidence type="ECO:0000313" key="3">
    <source>
        <dbReference type="Proteomes" id="UP000054466"/>
    </source>
</evidence>
<dbReference type="RefSeq" id="XP_016245485.1">
    <property type="nucleotide sequence ID" value="XM_016395629.1"/>
</dbReference>
<dbReference type="OrthoDB" id="4161349at2759"/>
<dbReference type="HOGENOM" id="CLU_357880_0_0_1"/>